<proteinExistence type="predicted"/>
<dbReference type="EMBL" id="PYGI01000005">
    <property type="protein sequence ID" value="PSL15108.1"/>
    <property type="molecule type" value="Genomic_DNA"/>
</dbReference>
<protein>
    <submittedName>
        <fullName evidence="1">Uncharacterized protein</fullName>
    </submittedName>
</protein>
<dbReference type="AlphaFoldDB" id="A0A2P8F077"/>
<dbReference type="Proteomes" id="UP000242133">
    <property type="component" value="Unassembled WGS sequence"/>
</dbReference>
<accession>A0A2P8F077</accession>
<organism evidence="1 2">
    <name type="scientific">Marinobacterium halophilum</name>
    <dbReference type="NCBI Taxonomy" id="267374"/>
    <lineage>
        <taxon>Bacteria</taxon>
        <taxon>Pseudomonadati</taxon>
        <taxon>Pseudomonadota</taxon>
        <taxon>Gammaproteobacteria</taxon>
        <taxon>Oceanospirillales</taxon>
        <taxon>Oceanospirillaceae</taxon>
        <taxon>Marinobacterium</taxon>
    </lineage>
</organism>
<comment type="caution">
    <text evidence="1">The sequence shown here is derived from an EMBL/GenBank/DDBJ whole genome shotgun (WGS) entry which is preliminary data.</text>
</comment>
<sequence>MRAIANWQKGWREDQSKRIELSEKLLESTKGLDPTFRKVPSICYRKRFLHEGELVDIILKDEKSEGVVSWTIDKEFAERFKDLQKEGAVSGAIFEHKPTDEEVVINICALWQNQEFIEAADKFKENFPEESKPLFHFKDSQGEVVLTSPLKASEIIALTGASSPFDDLCDQAGIAESQRDDLFRKLVQEGQTPGELRYTSRESAQRIIDNTVRKIYEKVQAYKANNAASENT</sequence>
<gene>
    <name evidence="1" type="ORF">CLV44_1052</name>
</gene>
<evidence type="ECO:0000313" key="1">
    <source>
        <dbReference type="EMBL" id="PSL15108.1"/>
    </source>
</evidence>
<keyword evidence="2" id="KW-1185">Reference proteome</keyword>
<reference evidence="1 2" key="1">
    <citation type="submission" date="2018-03" db="EMBL/GenBank/DDBJ databases">
        <title>Genomic Encyclopedia of Archaeal and Bacterial Type Strains, Phase II (KMG-II): from individual species to whole genera.</title>
        <authorList>
            <person name="Goeker M."/>
        </authorList>
    </citation>
    <scope>NUCLEOTIDE SEQUENCE [LARGE SCALE GENOMIC DNA]</scope>
    <source>
        <strain evidence="1 2">DSM 17586</strain>
    </source>
</reference>
<name>A0A2P8F077_9GAMM</name>
<evidence type="ECO:0000313" key="2">
    <source>
        <dbReference type="Proteomes" id="UP000242133"/>
    </source>
</evidence>